<evidence type="ECO:0000259" key="2">
    <source>
        <dbReference type="PROSITE" id="PS51736"/>
    </source>
</evidence>
<dbReference type="PANTHER" id="PTHR30461:SF26">
    <property type="entry name" value="RESOLVASE HOMOLOG YNEB"/>
    <property type="match status" value="1"/>
</dbReference>
<dbReference type="InterPro" id="IPR006119">
    <property type="entry name" value="Resolv_N"/>
</dbReference>
<dbReference type="Gene3D" id="3.40.50.1390">
    <property type="entry name" value="Resolvase, N-terminal catalytic domain"/>
    <property type="match status" value="1"/>
</dbReference>
<name>A0A178M6V5_9PROT</name>
<dbReference type="AlphaFoldDB" id="A0A178M6V5"/>
<evidence type="ECO:0000256" key="1">
    <source>
        <dbReference type="ARBA" id="ARBA00009913"/>
    </source>
</evidence>
<dbReference type="SUPFAM" id="SSF46689">
    <property type="entry name" value="Homeodomain-like"/>
    <property type="match status" value="1"/>
</dbReference>
<dbReference type="PANTHER" id="PTHR30461">
    <property type="entry name" value="DNA-INVERTASE FROM LAMBDOID PROPHAGE"/>
    <property type="match status" value="1"/>
</dbReference>
<dbReference type="Pfam" id="PF02796">
    <property type="entry name" value="HTH_7"/>
    <property type="match status" value="1"/>
</dbReference>
<sequence>MFYGYARCSSTDQSLDIQIDALKAAGCQIIRSEKISGTSRDGRRELETLLEFLRTDDVLVVTRIDRLARSMADLQDIIKVLKERGASLKATEQPFDTGDIYGALTINLLGVFAEFETQLRRERQIEGIQRAKQDHPERYRGRPRSIDPTEVRRLKNDGLGVAAISKELGIARTSVYRSLSMAE</sequence>
<comment type="caution">
    <text evidence="3">The sequence shown here is derived from an EMBL/GenBank/DDBJ whole genome shotgun (WGS) entry which is preliminary data.</text>
</comment>
<dbReference type="EMBL" id="LWQU01000196">
    <property type="protein sequence ID" value="OAN44491.1"/>
    <property type="molecule type" value="Genomic_DNA"/>
</dbReference>
<keyword evidence="4" id="KW-1185">Reference proteome</keyword>
<dbReference type="OrthoDB" id="9800103at2"/>
<dbReference type="PROSITE" id="PS51736">
    <property type="entry name" value="RECOMBINASES_3"/>
    <property type="match status" value="1"/>
</dbReference>
<dbReference type="InterPro" id="IPR006120">
    <property type="entry name" value="Resolvase_HTH_dom"/>
</dbReference>
<protein>
    <submittedName>
        <fullName evidence="3">Integrase</fullName>
    </submittedName>
</protein>
<dbReference type="SMART" id="SM00857">
    <property type="entry name" value="Resolvase"/>
    <property type="match status" value="1"/>
</dbReference>
<dbReference type="GO" id="GO:0000150">
    <property type="term" value="F:DNA strand exchange activity"/>
    <property type="evidence" value="ECO:0007669"/>
    <property type="project" value="InterPro"/>
</dbReference>
<dbReference type="SUPFAM" id="SSF53041">
    <property type="entry name" value="Resolvase-like"/>
    <property type="match status" value="1"/>
</dbReference>
<dbReference type="Pfam" id="PF00239">
    <property type="entry name" value="Resolvase"/>
    <property type="match status" value="1"/>
</dbReference>
<dbReference type="RefSeq" id="WP_068504520.1">
    <property type="nucleotide sequence ID" value="NZ_LWQU01000196.1"/>
</dbReference>
<comment type="similarity">
    <text evidence="1">Belongs to the site-specific recombinase resolvase family.</text>
</comment>
<dbReference type="CDD" id="cd03768">
    <property type="entry name" value="SR_ResInv"/>
    <property type="match status" value="1"/>
</dbReference>
<dbReference type="InterPro" id="IPR050639">
    <property type="entry name" value="SSR_resolvase"/>
</dbReference>
<dbReference type="Proteomes" id="UP000078543">
    <property type="component" value="Unassembled WGS sequence"/>
</dbReference>
<proteinExistence type="inferred from homology"/>
<feature type="domain" description="Resolvase/invertase-type recombinase catalytic" evidence="2">
    <location>
        <begin position="1"/>
        <end position="135"/>
    </location>
</feature>
<dbReference type="InterPro" id="IPR009057">
    <property type="entry name" value="Homeodomain-like_sf"/>
</dbReference>
<accession>A0A178M6V5</accession>
<dbReference type="GO" id="GO:0003677">
    <property type="term" value="F:DNA binding"/>
    <property type="evidence" value="ECO:0007669"/>
    <property type="project" value="InterPro"/>
</dbReference>
<evidence type="ECO:0000313" key="4">
    <source>
        <dbReference type="Proteomes" id="UP000078543"/>
    </source>
</evidence>
<evidence type="ECO:0000313" key="3">
    <source>
        <dbReference type="EMBL" id="OAN44491.1"/>
    </source>
</evidence>
<organism evidence="3 4">
    <name type="scientific">Magnetospirillum moscoviense</name>
    <dbReference type="NCBI Taxonomy" id="1437059"/>
    <lineage>
        <taxon>Bacteria</taxon>
        <taxon>Pseudomonadati</taxon>
        <taxon>Pseudomonadota</taxon>
        <taxon>Alphaproteobacteria</taxon>
        <taxon>Rhodospirillales</taxon>
        <taxon>Rhodospirillaceae</taxon>
        <taxon>Magnetospirillum</taxon>
    </lineage>
</organism>
<dbReference type="Gene3D" id="1.10.10.60">
    <property type="entry name" value="Homeodomain-like"/>
    <property type="match status" value="1"/>
</dbReference>
<reference evidence="3 4" key="1">
    <citation type="submission" date="2016-04" db="EMBL/GenBank/DDBJ databases">
        <title>Draft genome sequence of freshwater magnetotactic bacteria Magnetospirillum marisnigri SP-1 and Magnetospirillum moscoviense BB-1.</title>
        <authorList>
            <person name="Koziaeva V."/>
            <person name="Dziuba M.V."/>
            <person name="Ivanov T.M."/>
            <person name="Kuznetsov B."/>
            <person name="Grouzdev D.S."/>
        </authorList>
    </citation>
    <scope>NUCLEOTIDE SEQUENCE [LARGE SCALE GENOMIC DNA]</scope>
    <source>
        <strain evidence="3 4">BB-1</strain>
    </source>
</reference>
<gene>
    <name evidence="3" type="ORF">A6A05_04830</name>
</gene>
<dbReference type="InterPro" id="IPR036162">
    <property type="entry name" value="Resolvase-like_N_sf"/>
</dbReference>
<dbReference type="STRING" id="1437059.A6A05_04830"/>